<evidence type="ECO:0000256" key="15">
    <source>
        <dbReference type="ARBA" id="ARBA00023224"/>
    </source>
</evidence>
<dbReference type="KEGG" id="pdic:114502617"/>
<dbReference type="InterPro" id="IPR018097">
    <property type="entry name" value="EGF_Ca-bd_CS"/>
</dbReference>
<feature type="chain" id="PRO_5028908359" evidence="19">
    <location>
        <begin position="38"/>
        <end position="647"/>
    </location>
</feature>
<dbReference type="FunFam" id="1.20.1070.10:FF:000054">
    <property type="entry name" value="Adhesion G protein-coupled receptor E3"/>
    <property type="match status" value="1"/>
</dbReference>
<dbReference type="PROSITE" id="PS00650">
    <property type="entry name" value="G_PROTEIN_RECEP_F2_2"/>
    <property type="match status" value="1"/>
</dbReference>
<evidence type="ECO:0000256" key="18">
    <source>
        <dbReference type="SAM" id="Phobius"/>
    </source>
</evidence>
<feature type="transmembrane region" description="Helical" evidence="18">
    <location>
        <begin position="477"/>
        <end position="496"/>
    </location>
</feature>
<evidence type="ECO:0000256" key="1">
    <source>
        <dbReference type="ARBA" id="ARBA00004651"/>
    </source>
</evidence>
<evidence type="ECO:0000256" key="9">
    <source>
        <dbReference type="ARBA" id="ARBA00022989"/>
    </source>
</evidence>
<evidence type="ECO:0000256" key="16">
    <source>
        <dbReference type="ARBA" id="ARBA00062198"/>
    </source>
</evidence>
<dbReference type="PROSITE" id="PS50261">
    <property type="entry name" value="G_PROTEIN_RECEP_F2_4"/>
    <property type="match status" value="1"/>
</dbReference>
<dbReference type="Gene3D" id="1.20.1070.10">
    <property type="entry name" value="Rhodopsin 7-helix transmembrane proteins"/>
    <property type="match status" value="1"/>
</dbReference>
<dbReference type="PRINTS" id="PR01128">
    <property type="entry name" value="EMR1HORMONER"/>
</dbReference>
<dbReference type="SUPFAM" id="SSF57196">
    <property type="entry name" value="EGF/Laminin"/>
    <property type="match status" value="1"/>
</dbReference>
<name>A0A6J2MBG5_9CHIR</name>
<dbReference type="InterPro" id="IPR000152">
    <property type="entry name" value="EGF-type_Asp/Asn_hydroxyl_site"/>
</dbReference>
<keyword evidence="3" id="KW-1003">Cell membrane</keyword>
<dbReference type="InterPro" id="IPR057244">
    <property type="entry name" value="GAIN_B"/>
</dbReference>
<comment type="subunit">
    <text evidence="16">Forms a heterodimer, consisting of a large extracellular region (alpha subunit) non-covalently linked to a seven-transmembrane moiety (beta subunit).</text>
</comment>
<dbReference type="GO" id="GO:0007166">
    <property type="term" value="P:cell surface receptor signaling pathway"/>
    <property type="evidence" value="ECO:0007669"/>
    <property type="project" value="InterPro"/>
</dbReference>
<evidence type="ECO:0000256" key="8">
    <source>
        <dbReference type="ARBA" id="ARBA00022837"/>
    </source>
</evidence>
<keyword evidence="11 18" id="KW-0472">Membrane</keyword>
<dbReference type="Pfam" id="PF07645">
    <property type="entry name" value="EGF_CA"/>
    <property type="match status" value="1"/>
</dbReference>
<keyword evidence="10" id="KW-0297">G-protein coupled receptor</keyword>
<accession>A0A6J2MBG5</accession>
<reference evidence="24" key="1">
    <citation type="submission" date="2025-08" db="UniProtKB">
        <authorList>
            <consortium name="RefSeq"/>
        </authorList>
    </citation>
    <scope>IDENTIFICATION</scope>
    <source>
        <tissue evidence="24">Muscle</tissue>
    </source>
</reference>
<dbReference type="InterPro" id="IPR001740">
    <property type="entry name" value="GPCR_2_EMR1-like_rcpt"/>
</dbReference>
<evidence type="ECO:0000256" key="7">
    <source>
        <dbReference type="ARBA" id="ARBA00022737"/>
    </source>
</evidence>
<feature type="domain" description="EGF-like" evidence="20">
    <location>
        <begin position="78"/>
        <end position="117"/>
    </location>
</feature>
<dbReference type="InParanoid" id="A0A6J2MBG5"/>
<dbReference type="InterPro" id="IPR000832">
    <property type="entry name" value="GPCR_2_secretin-like"/>
</dbReference>
<feature type="transmembrane region" description="Helical" evidence="18">
    <location>
        <begin position="405"/>
        <end position="423"/>
    </location>
</feature>
<feature type="transmembrane region" description="Helical" evidence="18">
    <location>
        <begin position="590"/>
        <end position="613"/>
    </location>
</feature>
<feature type="transmembrane region" description="Helical" evidence="18">
    <location>
        <begin position="516"/>
        <end position="542"/>
    </location>
</feature>
<keyword evidence="12" id="KW-1015">Disulfide bond</keyword>
<keyword evidence="9 18" id="KW-1133">Transmembrane helix</keyword>
<keyword evidence="14" id="KW-0325">Glycoprotein</keyword>
<keyword evidence="13 24" id="KW-0675">Receptor</keyword>
<keyword evidence="15" id="KW-0807">Transducer</keyword>
<evidence type="ECO:0000259" key="22">
    <source>
        <dbReference type="PROSITE" id="PS50261"/>
    </source>
</evidence>
<evidence type="ECO:0000259" key="21">
    <source>
        <dbReference type="PROSITE" id="PS50221"/>
    </source>
</evidence>
<dbReference type="RefSeq" id="XP_028375478.2">
    <property type="nucleotide sequence ID" value="XM_028519677.2"/>
</dbReference>
<feature type="transmembrane region" description="Helical" evidence="18">
    <location>
        <begin position="429"/>
        <end position="451"/>
    </location>
</feature>
<evidence type="ECO:0000256" key="13">
    <source>
        <dbReference type="ARBA" id="ARBA00023170"/>
    </source>
</evidence>
<keyword evidence="4 17" id="KW-0245">EGF-like domain</keyword>
<evidence type="ECO:0000313" key="23">
    <source>
        <dbReference type="Proteomes" id="UP000504628"/>
    </source>
</evidence>
<dbReference type="PROSITE" id="PS50026">
    <property type="entry name" value="EGF_3"/>
    <property type="match status" value="1"/>
</dbReference>
<dbReference type="InterPro" id="IPR046338">
    <property type="entry name" value="GAIN_dom_sf"/>
</dbReference>
<dbReference type="InterPro" id="IPR049883">
    <property type="entry name" value="NOTCH1_EGF-like"/>
</dbReference>
<dbReference type="InterPro" id="IPR001881">
    <property type="entry name" value="EGF-like_Ca-bd_dom"/>
</dbReference>
<dbReference type="PANTHER" id="PTHR12011">
    <property type="entry name" value="ADHESION G-PROTEIN COUPLED RECEPTOR"/>
    <property type="match status" value="1"/>
</dbReference>
<keyword evidence="23" id="KW-1185">Reference proteome</keyword>
<comment type="similarity">
    <text evidence="2">Belongs to the G-protein coupled receptor 2 family. Adhesion G-protein coupled receptor (ADGR) subfamily.</text>
</comment>
<dbReference type="Gene3D" id="2.60.220.50">
    <property type="match status" value="1"/>
</dbReference>
<gene>
    <name evidence="24" type="primary">LOC114502617</name>
</gene>
<proteinExistence type="inferred from homology"/>
<dbReference type="InterPro" id="IPR000742">
    <property type="entry name" value="EGF"/>
</dbReference>
<evidence type="ECO:0000256" key="19">
    <source>
        <dbReference type="SAM" id="SignalP"/>
    </source>
</evidence>
<feature type="domain" description="GAIN-B" evidence="21">
    <location>
        <begin position="194"/>
        <end position="363"/>
    </location>
</feature>
<keyword evidence="6 19" id="KW-0732">Signal</keyword>
<keyword evidence="7" id="KW-0677">Repeat</keyword>
<comment type="subcellular location">
    <subcellularLocation>
        <location evidence="1">Cell membrane</location>
        <topology evidence="1">Multi-pass membrane protein</topology>
    </subcellularLocation>
</comment>
<dbReference type="GeneID" id="114502617"/>
<dbReference type="FunCoup" id="A0A6J2MBG5">
    <property type="interactions" value="14"/>
</dbReference>
<dbReference type="InterPro" id="IPR000203">
    <property type="entry name" value="GPS"/>
</dbReference>
<dbReference type="FunFam" id="2.10.25.10:FF:000177">
    <property type="entry name" value="Adhesion G protein-coupled receptor E2"/>
    <property type="match status" value="1"/>
</dbReference>
<dbReference type="CDD" id="cd00054">
    <property type="entry name" value="EGF_CA"/>
    <property type="match status" value="1"/>
</dbReference>
<dbReference type="PROSITE" id="PS01187">
    <property type="entry name" value="EGF_CA"/>
    <property type="match status" value="1"/>
</dbReference>
<evidence type="ECO:0000256" key="17">
    <source>
        <dbReference type="PROSITE-ProRule" id="PRU00076"/>
    </source>
</evidence>
<dbReference type="GO" id="GO:0007189">
    <property type="term" value="P:adenylate cyclase-activating G protein-coupled receptor signaling pathway"/>
    <property type="evidence" value="ECO:0007669"/>
    <property type="project" value="TreeGrafter"/>
</dbReference>
<comment type="caution">
    <text evidence="17">Lacks conserved residue(s) required for the propagation of feature annotation.</text>
</comment>
<evidence type="ECO:0000256" key="4">
    <source>
        <dbReference type="ARBA" id="ARBA00022536"/>
    </source>
</evidence>
<dbReference type="PRINTS" id="PR00249">
    <property type="entry name" value="GPCRSECRETIN"/>
</dbReference>
<dbReference type="Pfam" id="PF00002">
    <property type="entry name" value="7tm_2"/>
    <property type="match status" value="1"/>
</dbReference>
<dbReference type="Gene3D" id="2.10.25.10">
    <property type="entry name" value="Laminin"/>
    <property type="match status" value="2"/>
</dbReference>
<dbReference type="GO" id="GO:0004930">
    <property type="term" value="F:G protein-coupled receptor activity"/>
    <property type="evidence" value="ECO:0007669"/>
    <property type="project" value="UniProtKB-KW"/>
</dbReference>
<feature type="signal peptide" evidence="19">
    <location>
        <begin position="1"/>
        <end position="37"/>
    </location>
</feature>
<keyword evidence="5 18" id="KW-0812">Transmembrane</keyword>
<organism evidence="23 24">
    <name type="scientific">Phyllostomus discolor</name>
    <name type="common">pale spear-nosed bat</name>
    <dbReference type="NCBI Taxonomy" id="89673"/>
    <lineage>
        <taxon>Eukaryota</taxon>
        <taxon>Metazoa</taxon>
        <taxon>Chordata</taxon>
        <taxon>Craniata</taxon>
        <taxon>Vertebrata</taxon>
        <taxon>Euteleostomi</taxon>
        <taxon>Mammalia</taxon>
        <taxon>Eutheria</taxon>
        <taxon>Laurasiatheria</taxon>
        <taxon>Chiroptera</taxon>
        <taxon>Yangochiroptera</taxon>
        <taxon>Phyllostomidae</taxon>
        <taxon>Phyllostominae</taxon>
        <taxon>Phyllostomus</taxon>
    </lineage>
</organism>
<evidence type="ECO:0000256" key="3">
    <source>
        <dbReference type="ARBA" id="ARBA00022475"/>
    </source>
</evidence>
<feature type="transmembrane region" description="Helical" evidence="18">
    <location>
        <begin position="370"/>
        <end position="393"/>
    </location>
</feature>
<evidence type="ECO:0000259" key="20">
    <source>
        <dbReference type="PROSITE" id="PS50026"/>
    </source>
</evidence>
<evidence type="ECO:0000256" key="2">
    <source>
        <dbReference type="ARBA" id="ARBA00007343"/>
    </source>
</evidence>
<dbReference type="InterPro" id="IPR017981">
    <property type="entry name" value="GPCR_2-like_7TM"/>
</dbReference>
<dbReference type="SMART" id="SM00181">
    <property type="entry name" value="EGF"/>
    <property type="match status" value="2"/>
</dbReference>
<dbReference type="AlphaFoldDB" id="A0A6J2MBG5"/>
<evidence type="ECO:0000256" key="5">
    <source>
        <dbReference type="ARBA" id="ARBA00022692"/>
    </source>
</evidence>
<evidence type="ECO:0000256" key="10">
    <source>
        <dbReference type="ARBA" id="ARBA00023040"/>
    </source>
</evidence>
<dbReference type="FunFam" id="2.60.220.50:FF:000022">
    <property type="entry name" value="Adhesion G protein-coupled receptor E3"/>
    <property type="match status" value="1"/>
</dbReference>
<dbReference type="Proteomes" id="UP000504628">
    <property type="component" value="Chromosome 8"/>
</dbReference>
<dbReference type="PROSITE" id="PS00010">
    <property type="entry name" value="ASX_HYDROXYL"/>
    <property type="match status" value="1"/>
</dbReference>
<feature type="domain" description="G-protein coupled receptors family 2 profile 2" evidence="22">
    <location>
        <begin position="368"/>
        <end position="614"/>
    </location>
</feature>
<dbReference type="PROSITE" id="PS50221">
    <property type="entry name" value="GAIN_B"/>
    <property type="match status" value="1"/>
</dbReference>
<dbReference type="InterPro" id="IPR017983">
    <property type="entry name" value="GPCR_2_secretin-like_CS"/>
</dbReference>
<dbReference type="GO" id="GO:0005509">
    <property type="term" value="F:calcium ion binding"/>
    <property type="evidence" value="ECO:0007669"/>
    <property type="project" value="InterPro"/>
</dbReference>
<dbReference type="PANTHER" id="PTHR12011:SF455">
    <property type="entry name" value="ADHESION G PROTEIN-COUPLED RECEPTOR E3"/>
    <property type="match status" value="1"/>
</dbReference>
<dbReference type="OrthoDB" id="1100386at2759"/>
<feature type="transmembrane region" description="Helical" evidence="18">
    <location>
        <begin position="562"/>
        <end position="584"/>
    </location>
</feature>
<sequence length="647" mass="71587">MLAGMGYLHAGMRGPFLLPGLFILLSLPGVMVQKAKSTCPPCPENAFCTSSTYCICNSGYLSQSGEKDLKYPLDTCEDVNECKPPISIYCGANAACHNIAGSFYCLCDLGYKLLSGDTQFTDSSENTCQKITSSNTTKGNTELQGFAEKLKSRVPNNTLWGIGEKREVASNVTAFLKMVESTVLETVLKAPDQEIQKIQNSAVAIESRVVTDNCSKERKIFNLNVQMNSLDIDCNDIIQRNIQGPSAVAFISYSSLGNIINATFFGEMTEKDQVYLNSHIVSVATGPKRSISPSKAVILSFRHIKKMKHLSQNVMCVFWKSTEEGGHWSREGCTLAQVNKSHTTCNCTHLSSFAVLMAITSQEEDPILDVITYVVLSLSLLCLFLAALTFLLCKAIQNTSTSLHLQLCICLFLAHLLFLTAINRTEPRVLCAIIAGALHYLYLASFIWMLLEGLHLFLTARNLTVVNYSSVNRFMKWFMFPIGYGVPAVIVAISAASRPHLYGTPDRCWLDLEQGFIWGFLGPVCAIICVNLVFFLLVLCILKRKLSSLNSEVSTIQNIRMLTLKAIAQLFILGCTWCLGVLQLGPAAWVMAYLFTIINGLQGVFIFLVYCLLNQQVQKWFGNIMKPKPESETFTLSSKFGAYSKSQ</sequence>
<dbReference type="SMART" id="SM00179">
    <property type="entry name" value="EGF_CA"/>
    <property type="match status" value="1"/>
</dbReference>
<dbReference type="GO" id="GO:0005886">
    <property type="term" value="C:plasma membrane"/>
    <property type="evidence" value="ECO:0007669"/>
    <property type="project" value="UniProtKB-SubCell"/>
</dbReference>
<protein>
    <submittedName>
        <fullName evidence="24">Adhesion G protein-coupled receptor E3</fullName>
    </submittedName>
</protein>
<evidence type="ECO:0000256" key="11">
    <source>
        <dbReference type="ARBA" id="ARBA00023136"/>
    </source>
</evidence>
<dbReference type="Pfam" id="PF01825">
    <property type="entry name" value="GPS"/>
    <property type="match status" value="1"/>
</dbReference>
<evidence type="ECO:0000256" key="12">
    <source>
        <dbReference type="ARBA" id="ARBA00023157"/>
    </source>
</evidence>
<evidence type="ECO:0000313" key="24">
    <source>
        <dbReference type="RefSeq" id="XP_028375478.2"/>
    </source>
</evidence>
<dbReference type="SMART" id="SM00303">
    <property type="entry name" value="GPS"/>
    <property type="match status" value="1"/>
</dbReference>
<evidence type="ECO:0000256" key="6">
    <source>
        <dbReference type="ARBA" id="ARBA00022729"/>
    </source>
</evidence>
<evidence type="ECO:0000256" key="14">
    <source>
        <dbReference type="ARBA" id="ARBA00023180"/>
    </source>
</evidence>
<keyword evidence="8" id="KW-0106">Calcium</keyword>